<dbReference type="Gene3D" id="3.40.30.10">
    <property type="entry name" value="Glutaredoxin"/>
    <property type="match status" value="1"/>
</dbReference>
<evidence type="ECO:0000259" key="2">
    <source>
        <dbReference type="Pfam" id="PF00085"/>
    </source>
</evidence>
<evidence type="ECO:0000256" key="1">
    <source>
        <dbReference type="SAM" id="SignalP"/>
    </source>
</evidence>
<name>A0A2W0H678_9BACI</name>
<proteinExistence type="predicted"/>
<dbReference type="OrthoDB" id="32134at2"/>
<comment type="caution">
    <text evidence="3">The sequence shown here is derived from an EMBL/GenBank/DDBJ whole genome shotgun (WGS) entry which is preliminary data.</text>
</comment>
<sequence>MKKIIIFGLVLAVIFAALAFVTSQQNQQQSEGNPYGKDRLKPETIDTLDDPLYENIILPDEVDVKKDAGEDFTVYFFSPACQICNEVTPFLVPAAEDEGVDLHMLNLLEYEPDVWDNHEITGTPTVVHYENGEEEARIEGGADEETYRQFFNEVVLEDN</sequence>
<gene>
    <name evidence="3" type="ORF">CR205_01860</name>
</gene>
<accession>A0A2W0H678</accession>
<dbReference type="InterPro" id="IPR013766">
    <property type="entry name" value="Thioredoxin_domain"/>
</dbReference>
<dbReference type="SUPFAM" id="SSF52833">
    <property type="entry name" value="Thioredoxin-like"/>
    <property type="match status" value="1"/>
</dbReference>
<keyword evidence="1" id="KW-0732">Signal</keyword>
<feature type="domain" description="Thioredoxin" evidence="2">
    <location>
        <begin position="68"/>
        <end position="151"/>
    </location>
</feature>
<dbReference type="EMBL" id="PDOF01000001">
    <property type="protein sequence ID" value="PYZ97373.1"/>
    <property type="molecule type" value="Genomic_DNA"/>
</dbReference>
<organism evidence="3 4">
    <name type="scientific">Alteribacter lacisalsi</name>
    <dbReference type="NCBI Taxonomy" id="2045244"/>
    <lineage>
        <taxon>Bacteria</taxon>
        <taxon>Bacillati</taxon>
        <taxon>Bacillota</taxon>
        <taxon>Bacilli</taxon>
        <taxon>Bacillales</taxon>
        <taxon>Bacillaceae</taxon>
        <taxon>Alteribacter</taxon>
    </lineage>
</organism>
<protein>
    <submittedName>
        <fullName evidence="3">Thiol reductase thioredoxin</fullName>
    </submittedName>
</protein>
<dbReference type="Pfam" id="PF00085">
    <property type="entry name" value="Thioredoxin"/>
    <property type="match status" value="1"/>
</dbReference>
<dbReference type="Proteomes" id="UP000248066">
    <property type="component" value="Unassembled WGS sequence"/>
</dbReference>
<evidence type="ECO:0000313" key="3">
    <source>
        <dbReference type="EMBL" id="PYZ97373.1"/>
    </source>
</evidence>
<feature type="chain" id="PRO_5038425025" evidence="1">
    <location>
        <begin position="20"/>
        <end position="159"/>
    </location>
</feature>
<dbReference type="AlphaFoldDB" id="A0A2W0H678"/>
<dbReference type="CDD" id="cd02947">
    <property type="entry name" value="TRX_family"/>
    <property type="match status" value="1"/>
</dbReference>
<feature type="signal peptide" evidence="1">
    <location>
        <begin position="1"/>
        <end position="19"/>
    </location>
</feature>
<dbReference type="InterPro" id="IPR036249">
    <property type="entry name" value="Thioredoxin-like_sf"/>
</dbReference>
<reference evidence="3 4" key="1">
    <citation type="submission" date="2017-10" db="EMBL/GenBank/DDBJ databases">
        <title>Bacillus sp. nov., a halophilic bacterium isolated from a Yangshapao Lake.</title>
        <authorList>
            <person name="Wang H."/>
        </authorList>
    </citation>
    <scope>NUCLEOTIDE SEQUENCE [LARGE SCALE GENOMIC DNA]</scope>
    <source>
        <strain evidence="3 4">YSP-3</strain>
    </source>
</reference>
<evidence type="ECO:0000313" key="4">
    <source>
        <dbReference type="Proteomes" id="UP000248066"/>
    </source>
</evidence>
<dbReference type="RefSeq" id="WP_110516382.1">
    <property type="nucleotide sequence ID" value="NZ_PDOF01000001.1"/>
</dbReference>
<keyword evidence="4" id="KW-1185">Reference proteome</keyword>